<evidence type="ECO:0000259" key="4">
    <source>
        <dbReference type="PROSITE" id="PS50949"/>
    </source>
</evidence>
<accession>A0A838CWN0</accession>
<organism evidence="5 6">
    <name type="scientific">Halobacillus locisalis</name>
    <dbReference type="NCBI Taxonomy" id="220753"/>
    <lineage>
        <taxon>Bacteria</taxon>
        <taxon>Bacillati</taxon>
        <taxon>Bacillota</taxon>
        <taxon>Bacilli</taxon>
        <taxon>Bacillales</taxon>
        <taxon>Bacillaceae</taxon>
        <taxon>Halobacillus</taxon>
    </lineage>
</organism>
<dbReference type="SMART" id="SM00345">
    <property type="entry name" value="HTH_GNTR"/>
    <property type="match status" value="1"/>
</dbReference>
<dbReference type="PROSITE" id="PS50949">
    <property type="entry name" value="HTH_GNTR"/>
    <property type="match status" value="1"/>
</dbReference>
<dbReference type="InterPro" id="IPR000524">
    <property type="entry name" value="Tscrpt_reg_HTH_GntR"/>
</dbReference>
<reference evidence="5 6" key="1">
    <citation type="journal article" date="2004" name="Extremophiles">
        <title>Halobacillus locisalis sp. nov., a halophilic bacterium isolated from a marine solar saltern of the Yellow Sea in Korea.</title>
        <authorList>
            <person name="Yoon J.H."/>
            <person name="Kang K.H."/>
            <person name="Oh T.K."/>
            <person name="Park Y.H."/>
        </authorList>
    </citation>
    <scope>NUCLEOTIDE SEQUENCE [LARGE SCALE GENOMIC DNA]</scope>
    <source>
        <strain evidence="5 6">KCTC 3788</strain>
    </source>
</reference>
<dbReference type="SUPFAM" id="SSF46785">
    <property type="entry name" value="Winged helix' DNA-binding domain"/>
    <property type="match status" value="1"/>
</dbReference>
<dbReference type="InterPro" id="IPR036388">
    <property type="entry name" value="WH-like_DNA-bd_sf"/>
</dbReference>
<dbReference type="PANTHER" id="PTHR38445">
    <property type="entry name" value="HTH-TYPE TRANSCRIPTIONAL REPRESSOR YTRA"/>
    <property type="match status" value="1"/>
</dbReference>
<protein>
    <submittedName>
        <fullName evidence="5">GntR family transcriptional regulator</fullName>
    </submittedName>
</protein>
<feature type="domain" description="HTH gntR-type" evidence="4">
    <location>
        <begin position="9"/>
        <end position="77"/>
    </location>
</feature>
<dbReference type="Proteomes" id="UP000571017">
    <property type="component" value="Unassembled WGS sequence"/>
</dbReference>
<dbReference type="EMBL" id="JACEFG010000003">
    <property type="protein sequence ID" value="MBA2176323.1"/>
    <property type="molecule type" value="Genomic_DNA"/>
</dbReference>
<dbReference type="GO" id="GO:0003677">
    <property type="term" value="F:DNA binding"/>
    <property type="evidence" value="ECO:0007669"/>
    <property type="project" value="UniProtKB-KW"/>
</dbReference>
<dbReference type="Gene3D" id="1.10.10.10">
    <property type="entry name" value="Winged helix-like DNA-binding domain superfamily/Winged helix DNA-binding domain"/>
    <property type="match status" value="1"/>
</dbReference>
<proteinExistence type="predicted"/>
<gene>
    <name evidence="5" type="ORF">H0266_15610</name>
</gene>
<dbReference type="PANTHER" id="PTHR38445:SF10">
    <property type="entry name" value="GNTR-FAMILY TRANSCRIPTIONAL REGULATOR"/>
    <property type="match status" value="1"/>
</dbReference>
<evidence type="ECO:0000256" key="1">
    <source>
        <dbReference type="ARBA" id="ARBA00023015"/>
    </source>
</evidence>
<keyword evidence="2" id="KW-0238">DNA-binding</keyword>
<comment type="caution">
    <text evidence="5">The sequence shown here is derived from an EMBL/GenBank/DDBJ whole genome shotgun (WGS) entry which is preliminary data.</text>
</comment>
<evidence type="ECO:0000256" key="3">
    <source>
        <dbReference type="ARBA" id="ARBA00023163"/>
    </source>
</evidence>
<keyword evidence="1" id="KW-0805">Transcription regulation</keyword>
<dbReference type="InterPro" id="IPR036390">
    <property type="entry name" value="WH_DNA-bd_sf"/>
</dbReference>
<dbReference type="CDD" id="cd07377">
    <property type="entry name" value="WHTH_GntR"/>
    <property type="match status" value="1"/>
</dbReference>
<name>A0A838CWN0_9BACI</name>
<evidence type="ECO:0000313" key="6">
    <source>
        <dbReference type="Proteomes" id="UP000571017"/>
    </source>
</evidence>
<evidence type="ECO:0000313" key="5">
    <source>
        <dbReference type="EMBL" id="MBA2176323.1"/>
    </source>
</evidence>
<evidence type="ECO:0000256" key="2">
    <source>
        <dbReference type="ARBA" id="ARBA00023125"/>
    </source>
</evidence>
<sequence length="127" mass="14507">MILDTDGLKPIYIQIAEWIESEILHGNLQQDDKVYSQYKLADMYNINPATAAKGLKLLADEEIVYDKRGIGKFVSEKAQAIIVEKRKGQSLKHLLEDVVSEAKRLNMTEEEVRKALKELWKTSGEDD</sequence>
<dbReference type="GO" id="GO:0003700">
    <property type="term" value="F:DNA-binding transcription factor activity"/>
    <property type="evidence" value="ECO:0007669"/>
    <property type="project" value="InterPro"/>
</dbReference>
<keyword evidence="6" id="KW-1185">Reference proteome</keyword>
<keyword evidence="3" id="KW-0804">Transcription</keyword>
<dbReference type="AlphaFoldDB" id="A0A838CWN0"/>